<dbReference type="Proteomes" id="UP000184330">
    <property type="component" value="Unassembled WGS sequence"/>
</dbReference>
<dbReference type="OrthoDB" id="3473305at2759"/>
<dbReference type="Pfam" id="PF20150">
    <property type="entry name" value="2EXR"/>
    <property type="match status" value="1"/>
</dbReference>
<dbReference type="EMBL" id="FJOG01000003">
    <property type="protein sequence ID" value="CZR52643.1"/>
    <property type="molecule type" value="Genomic_DNA"/>
</dbReference>
<proteinExistence type="predicted"/>
<evidence type="ECO:0000313" key="3">
    <source>
        <dbReference type="Proteomes" id="UP000184330"/>
    </source>
</evidence>
<keyword evidence="3" id="KW-1185">Reference proteome</keyword>
<sequence>MPPNTNRSCRRLRLGPRSFKLFPKLPFDIRVVIYIMALPDGQPIIIKEEWHIVNHMKCIAKEAAAYYKVPALLHTSSEARIAAQKIYKKCFEVNLCGNNGVWMDLDRDILCISGEIGLTTSLAFFGNAQGSWDGYMDHIHPAVTIKEKLPMIAFQRWPSQYGVSPTTLEMMGKPEKIYMVRYSGAPTRHQLNMKSAKVPTGWQGGAGDAFQYPQPDVETLTYRTLREKLSELGGAVIKRKTAEAEVEAEAEEVPSRP</sequence>
<reference evidence="2 3" key="1">
    <citation type="submission" date="2016-03" db="EMBL/GenBank/DDBJ databases">
        <authorList>
            <person name="Ploux O."/>
        </authorList>
    </citation>
    <scope>NUCLEOTIDE SEQUENCE [LARGE SCALE GENOMIC DNA]</scope>
    <source>
        <strain evidence="2 3">UAMH 11012</strain>
    </source>
</reference>
<evidence type="ECO:0000259" key="1">
    <source>
        <dbReference type="Pfam" id="PF20150"/>
    </source>
</evidence>
<name>A0A1L7WIN7_9HELO</name>
<accession>A0A1L7WIN7</accession>
<organism evidence="2 3">
    <name type="scientific">Phialocephala subalpina</name>
    <dbReference type="NCBI Taxonomy" id="576137"/>
    <lineage>
        <taxon>Eukaryota</taxon>
        <taxon>Fungi</taxon>
        <taxon>Dikarya</taxon>
        <taxon>Ascomycota</taxon>
        <taxon>Pezizomycotina</taxon>
        <taxon>Leotiomycetes</taxon>
        <taxon>Helotiales</taxon>
        <taxon>Mollisiaceae</taxon>
        <taxon>Phialocephala</taxon>
        <taxon>Phialocephala fortinii species complex</taxon>
    </lineage>
</organism>
<dbReference type="PANTHER" id="PTHR35910:SF6">
    <property type="entry name" value="2EXR DOMAIN-CONTAINING PROTEIN"/>
    <property type="match status" value="1"/>
</dbReference>
<protein>
    <recommendedName>
        <fullName evidence="1">2EXR domain-containing protein</fullName>
    </recommendedName>
</protein>
<dbReference type="InterPro" id="IPR045518">
    <property type="entry name" value="2EXR"/>
</dbReference>
<gene>
    <name evidence="2" type="ORF">PAC_02520</name>
</gene>
<dbReference type="AlphaFoldDB" id="A0A1L7WIN7"/>
<feature type="domain" description="2EXR" evidence="1">
    <location>
        <begin position="19"/>
        <end position="110"/>
    </location>
</feature>
<evidence type="ECO:0000313" key="2">
    <source>
        <dbReference type="EMBL" id="CZR52643.1"/>
    </source>
</evidence>
<dbReference type="PANTHER" id="PTHR35910">
    <property type="entry name" value="2EXR DOMAIN-CONTAINING PROTEIN"/>
    <property type="match status" value="1"/>
</dbReference>